<protein>
    <recommendedName>
        <fullName evidence="3">Carboxypeptidase regulatory-like domain-containing protein</fullName>
    </recommendedName>
</protein>
<name>M5TTI7_9BACT</name>
<gene>
    <name evidence="1" type="ORF">RSSM_06098</name>
</gene>
<organism evidence="1 2">
    <name type="scientific">Rhodopirellula sallentina SM41</name>
    <dbReference type="NCBI Taxonomy" id="1263870"/>
    <lineage>
        <taxon>Bacteria</taxon>
        <taxon>Pseudomonadati</taxon>
        <taxon>Planctomycetota</taxon>
        <taxon>Planctomycetia</taxon>
        <taxon>Pirellulales</taxon>
        <taxon>Pirellulaceae</taxon>
        <taxon>Rhodopirellula</taxon>
    </lineage>
</organism>
<proteinExistence type="predicted"/>
<dbReference type="EMBL" id="ANOH01000430">
    <property type="protein sequence ID" value="EMI52475.1"/>
    <property type="molecule type" value="Genomic_DNA"/>
</dbReference>
<dbReference type="AlphaFoldDB" id="M5TTI7"/>
<evidence type="ECO:0000313" key="2">
    <source>
        <dbReference type="Proteomes" id="UP000011885"/>
    </source>
</evidence>
<sequence length="113" mass="11943">MTGVVTKDGEPLGSVMVFFMPDPEKGNDGSMSRATTDSEGRYSLVFTGDGSTPGAVVGWHCVTVEDIASENFRGAGRPPEPRVGGVYMDPSHTPLKVEVVDGEQTIDLEVVGK</sequence>
<dbReference type="PATRIC" id="fig|1263870.3.peg.6457"/>
<evidence type="ECO:0008006" key="3">
    <source>
        <dbReference type="Google" id="ProtNLM"/>
    </source>
</evidence>
<accession>M5TTI7</accession>
<reference evidence="1 2" key="1">
    <citation type="journal article" date="2013" name="Mar. Genomics">
        <title>Expression of sulfatases in Rhodopirellula baltica and the diversity of sulfatases in the genus Rhodopirellula.</title>
        <authorList>
            <person name="Wegner C.E."/>
            <person name="Richter-Heitmann T."/>
            <person name="Klindworth A."/>
            <person name="Klockow C."/>
            <person name="Richter M."/>
            <person name="Achstetter T."/>
            <person name="Glockner F.O."/>
            <person name="Harder J."/>
        </authorList>
    </citation>
    <scope>NUCLEOTIDE SEQUENCE [LARGE SCALE GENOMIC DNA]</scope>
    <source>
        <strain evidence="1 2">SM41</strain>
    </source>
</reference>
<evidence type="ECO:0000313" key="1">
    <source>
        <dbReference type="EMBL" id="EMI52475.1"/>
    </source>
</evidence>
<dbReference type="Proteomes" id="UP000011885">
    <property type="component" value="Unassembled WGS sequence"/>
</dbReference>
<keyword evidence="2" id="KW-1185">Reference proteome</keyword>
<comment type="caution">
    <text evidence="1">The sequence shown here is derived from an EMBL/GenBank/DDBJ whole genome shotgun (WGS) entry which is preliminary data.</text>
</comment>